<evidence type="ECO:0000313" key="2">
    <source>
        <dbReference type="Proteomes" id="UP001622557"/>
    </source>
</evidence>
<dbReference type="GeneID" id="97285858"/>
<sequence length="98" mass="10421">MNVNPVAPAGGQAFHPDAVYRVNVDTDGDHRADVAFGFVLSPPEDGRRTVTVHRAEGDQAREHEAAGRTLFTDAPVSLGTEARVAESGPYTFFAGLRG</sequence>
<dbReference type="EMBL" id="CP108164">
    <property type="protein sequence ID" value="WTQ85278.1"/>
    <property type="molecule type" value="Genomic_DNA"/>
</dbReference>
<name>A0ABZ1KXH5_STRAH</name>
<organism evidence="1 2">
    <name type="scientific">Streptomyces achromogenes</name>
    <dbReference type="NCBI Taxonomy" id="67255"/>
    <lineage>
        <taxon>Bacteria</taxon>
        <taxon>Bacillati</taxon>
        <taxon>Actinomycetota</taxon>
        <taxon>Actinomycetes</taxon>
        <taxon>Kitasatosporales</taxon>
        <taxon>Streptomycetaceae</taxon>
        <taxon>Streptomyces</taxon>
    </lineage>
</organism>
<reference evidence="1 2" key="1">
    <citation type="submission" date="2022-10" db="EMBL/GenBank/DDBJ databases">
        <title>The complete genomes of actinobacterial strains from the NBC collection.</title>
        <authorList>
            <person name="Joergensen T.S."/>
            <person name="Alvarez Arevalo M."/>
            <person name="Sterndorff E.B."/>
            <person name="Faurdal D."/>
            <person name="Vuksanovic O."/>
            <person name="Mourched A.-S."/>
            <person name="Charusanti P."/>
            <person name="Shaw S."/>
            <person name="Blin K."/>
            <person name="Weber T."/>
        </authorList>
    </citation>
    <scope>NUCLEOTIDE SEQUENCE [LARGE SCALE GENOMIC DNA]</scope>
    <source>
        <strain evidence="1 2">NBC_00156</strain>
    </source>
</reference>
<proteinExistence type="predicted"/>
<keyword evidence="2" id="KW-1185">Reference proteome</keyword>
<gene>
    <name evidence="1" type="ORF">OG350_35475</name>
</gene>
<protein>
    <submittedName>
        <fullName evidence="1">DUF4331 domain-containing protein</fullName>
    </submittedName>
</protein>
<accession>A0ABZ1KXH5</accession>
<dbReference type="RefSeq" id="WP_405453686.1">
    <property type="nucleotide sequence ID" value="NZ_CP108164.1"/>
</dbReference>
<evidence type="ECO:0000313" key="1">
    <source>
        <dbReference type="EMBL" id="WTQ85278.1"/>
    </source>
</evidence>
<dbReference type="Proteomes" id="UP001622557">
    <property type="component" value="Chromosome"/>
</dbReference>